<feature type="region of interest" description="Disordered" evidence="1">
    <location>
        <begin position="1"/>
        <end position="36"/>
    </location>
</feature>
<protein>
    <submittedName>
        <fullName evidence="2">Uncharacterized protein</fullName>
    </submittedName>
</protein>
<dbReference type="EMBL" id="CP075371">
    <property type="protein sequence ID" value="QVT79869.1"/>
    <property type="molecule type" value="Genomic_DNA"/>
</dbReference>
<feature type="compositionally biased region" description="Low complexity" evidence="1">
    <location>
        <begin position="19"/>
        <end position="30"/>
    </location>
</feature>
<reference evidence="2 3" key="1">
    <citation type="submission" date="2021-05" db="EMBL/GenBank/DDBJ databases">
        <title>Complete genome of Nocardioides aquaticus KCTC 9944T isolated from meromictic and hypersaline Ekho Lake, Antarctica.</title>
        <authorList>
            <person name="Hwang K."/>
            <person name="Kim K.M."/>
            <person name="Choe H."/>
        </authorList>
    </citation>
    <scope>NUCLEOTIDE SEQUENCE [LARGE SCALE GENOMIC DNA]</scope>
    <source>
        <strain evidence="2 3">KCTC 9944</strain>
    </source>
</reference>
<keyword evidence="3" id="KW-1185">Reference proteome</keyword>
<evidence type="ECO:0000313" key="2">
    <source>
        <dbReference type="EMBL" id="QVT79869.1"/>
    </source>
</evidence>
<evidence type="ECO:0000313" key="3">
    <source>
        <dbReference type="Proteomes" id="UP000679307"/>
    </source>
</evidence>
<proteinExistence type="predicted"/>
<organism evidence="2 3">
    <name type="scientific">Nocardioides aquaticus</name>
    <dbReference type="NCBI Taxonomy" id="160826"/>
    <lineage>
        <taxon>Bacteria</taxon>
        <taxon>Bacillati</taxon>
        <taxon>Actinomycetota</taxon>
        <taxon>Actinomycetes</taxon>
        <taxon>Propionibacteriales</taxon>
        <taxon>Nocardioidaceae</taxon>
        <taxon>Nocardioides</taxon>
    </lineage>
</organism>
<name>A0ABX8EH74_9ACTN</name>
<evidence type="ECO:0000256" key="1">
    <source>
        <dbReference type="SAM" id="MobiDB-lite"/>
    </source>
</evidence>
<gene>
    <name evidence="2" type="ORF">ENKNEFLB_02259</name>
</gene>
<dbReference type="RefSeq" id="WP_214055512.1">
    <property type="nucleotide sequence ID" value="NZ_BAAAHS010000095.1"/>
</dbReference>
<accession>A0ABX8EH74</accession>
<sequence>MTALDTSLHDGPARGHGTASGAPLSSAPGALGAGGGPVQRVADASVWLLFRLSGVRS</sequence>
<dbReference type="Proteomes" id="UP000679307">
    <property type="component" value="Chromosome"/>
</dbReference>